<dbReference type="InterPro" id="IPR002938">
    <property type="entry name" value="FAD-bd"/>
</dbReference>
<dbReference type="InterPro" id="IPR051704">
    <property type="entry name" value="FAD_aromatic-hydroxylase"/>
</dbReference>
<evidence type="ECO:0000313" key="3">
    <source>
        <dbReference type="Proteomes" id="UP000255355"/>
    </source>
</evidence>
<dbReference type="PANTHER" id="PTHR46865">
    <property type="entry name" value="OXIDOREDUCTASE-RELATED"/>
    <property type="match status" value="1"/>
</dbReference>
<dbReference type="Proteomes" id="UP000255355">
    <property type="component" value="Unassembled WGS sequence"/>
</dbReference>
<name>A0A370HBN4_9NOCA</name>
<sequence length="409" mass="44829">MRNRSVLISGAGIAGPALAYWLHRFGFHPTVVERSPAPRTGGHRVDIRGTARQVAERMGIVGQVFEAHAGARGMAFVDHRGKRVATMSPEVFGDSGGPIAEMAIRRTDLARIIHGVTRDDVDYVFGDSITAVAQDETGVHVEFETGEPRRFDLLIGADGVHSTVRRLQFGRDEQFVRDLGCYIALYSTPTSLDLEGWQLMYTIPGGDGRPGRTAGLSPQAGTDAALAGFFLRSAPLRYDRDDVDAQKRIVVRAFEGGGWEIPRMLSAIWDAPEFYFDRVSQVQMPAWSRGRSVLLGDAAYCASPMSGIGTSLALVGAYILAGELVTADGDHHLAYPTYERKMRGFARQAQEFARGAGDGGLMPDSPVQLWLRNRSIRMLPYLPKRLTGRGMQRLANTVELDDYPAPAHR</sequence>
<dbReference type="Gene3D" id="3.30.9.10">
    <property type="entry name" value="D-Amino Acid Oxidase, subunit A, domain 2"/>
    <property type="match status" value="1"/>
</dbReference>
<proteinExistence type="predicted"/>
<protein>
    <submittedName>
        <fullName evidence="2">2-polyprenyl-6-methoxyphenol hydroxylase-like FAD-dependent oxidoreductase</fullName>
    </submittedName>
</protein>
<dbReference type="PANTHER" id="PTHR46865:SF2">
    <property type="entry name" value="MONOOXYGENASE"/>
    <property type="match status" value="1"/>
</dbReference>
<dbReference type="RefSeq" id="WP_068015456.1">
    <property type="nucleotide sequence ID" value="NZ_QQAZ01000002.1"/>
</dbReference>
<dbReference type="PRINTS" id="PR00420">
    <property type="entry name" value="RNGMNOXGNASE"/>
</dbReference>
<dbReference type="Gene3D" id="3.50.50.60">
    <property type="entry name" value="FAD/NAD(P)-binding domain"/>
    <property type="match status" value="1"/>
</dbReference>
<dbReference type="EMBL" id="QQAZ01000002">
    <property type="protein sequence ID" value="RDI54190.1"/>
    <property type="molecule type" value="Genomic_DNA"/>
</dbReference>
<dbReference type="SUPFAM" id="SSF51905">
    <property type="entry name" value="FAD/NAD(P)-binding domain"/>
    <property type="match status" value="1"/>
</dbReference>
<dbReference type="Pfam" id="PF01494">
    <property type="entry name" value="FAD_binding_3"/>
    <property type="match status" value="1"/>
</dbReference>
<dbReference type="InterPro" id="IPR036188">
    <property type="entry name" value="FAD/NAD-bd_sf"/>
</dbReference>
<gene>
    <name evidence="2" type="ORF">DFR68_102314</name>
</gene>
<comment type="caution">
    <text evidence="2">The sequence shown here is derived from an EMBL/GenBank/DDBJ whole genome shotgun (WGS) entry which is preliminary data.</text>
</comment>
<keyword evidence="3" id="KW-1185">Reference proteome</keyword>
<feature type="domain" description="FAD-binding" evidence="1">
    <location>
        <begin position="5"/>
        <end position="166"/>
    </location>
</feature>
<dbReference type="STRING" id="1210089.GCA_001613165_01483"/>
<organism evidence="2 3">
    <name type="scientific">Nocardia mexicana</name>
    <dbReference type="NCBI Taxonomy" id="279262"/>
    <lineage>
        <taxon>Bacteria</taxon>
        <taxon>Bacillati</taxon>
        <taxon>Actinomycetota</taxon>
        <taxon>Actinomycetes</taxon>
        <taxon>Mycobacteriales</taxon>
        <taxon>Nocardiaceae</taxon>
        <taxon>Nocardia</taxon>
    </lineage>
</organism>
<dbReference type="GO" id="GO:0071949">
    <property type="term" value="F:FAD binding"/>
    <property type="evidence" value="ECO:0007669"/>
    <property type="project" value="InterPro"/>
</dbReference>
<reference evidence="2 3" key="1">
    <citation type="submission" date="2018-07" db="EMBL/GenBank/DDBJ databases">
        <title>Genomic Encyclopedia of Type Strains, Phase IV (KMG-IV): sequencing the most valuable type-strain genomes for metagenomic binning, comparative biology and taxonomic classification.</title>
        <authorList>
            <person name="Goeker M."/>
        </authorList>
    </citation>
    <scope>NUCLEOTIDE SEQUENCE [LARGE SCALE GENOMIC DNA]</scope>
    <source>
        <strain evidence="2 3">DSM 44952</strain>
    </source>
</reference>
<evidence type="ECO:0000259" key="1">
    <source>
        <dbReference type="Pfam" id="PF01494"/>
    </source>
</evidence>
<evidence type="ECO:0000313" key="2">
    <source>
        <dbReference type="EMBL" id="RDI54190.1"/>
    </source>
</evidence>
<accession>A0A370HBN4</accession>
<dbReference type="AlphaFoldDB" id="A0A370HBN4"/>